<dbReference type="PANTHER" id="PTHR42849">
    <property type="entry name" value="N-ACETYLNEURAMINATE LYASE"/>
    <property type="match status" value="1"/>
</dbReference>
<sequence length="302" mass="32152">MMAGFNGVYPALITPMTADGELNEAALREVLEFNIQAGVHGFWVAGGTGESVLLEDEENMRIAEIVSDQSRGRIENIMHVGASTTKRAVKLAEHAAKSGVEAICCVPPFFYRQSDEAIVEHYKAVGAAANLPLFVYNLPQATGVEITPEMMQKIQDRVPQLTGLKHSAVTFANVRNFSNMGLKCLVGNALLMLPALTIGASGCVDGPPNVAPELWVEIWNAYNAGDVHRAEVAQEKASQVTDLVRGIGLHAGTKAVLSERLGIDCGAPRLPGQPATAEQRAFIQKRLAELGLGKAAVAQAGD</sequence>
<evidence type="ECO:0008006" key="4">
    <source>
        <dbReference type="Google" id="ProtNLM"/>
    </source>
</evidence>
<dbReference type="InterPro" id="IPR020625">
    <property type="entry name" value="Schiff_base-form_aldolases_AS"/>
</dbReference>
<protein>
    <recommendedName>
        <fullName evidence="4">Dihydrodipicolinate synthase</fullName>
    </recommendedName>
</protein>
<proteinExistence type="predicted"/>
<dbReference type="AlphaFoldDB" id="A0A382EQK0"/>
<organism evidence="3">
    <name type="scientific">marine metagenome</name>
    <dbReference type="NCBI Taxonomy" id="408172"/>
    <lineage>
        <taxon>unclassified sequences</taxon>
        <taxon>metagenomes</taxon>
        <taxon>ecological metagenomes</taxon>
    </lineage>
</organism>
<dbReference type="GO" id="GO:0005829">
    <property type="term" value="C:cytosol"/>
    <property type="evidence" value="ECO:0007669"/>
    <property type="project" value="TreeGrafter"/>
</dbReference>
<dbReference type="SUPFAM" id="SSF51569">
    <property type="entry name" value="Aldolase"/>
    <property type="match status" value="1"/>
</dbReference>
<gene>
    <name evidence="3" type="ORF">METZ01_LOCUS205456</name>
</gene>
<dbReference type="InterPro" id="IPR002220">
    <property type="entry name" value="DapA-like"/>
</dbReference>
<dbReference type="SMART" id="SM01130">
    <property type="entry name" value="DHDPS"/>
    <property type="match status" value="1"/>
</dbReference>
<evidence type="ECO:0000313" key="3">
    <source>
        <dbReference type="EMBL" id="SVB52602.1"/>
    </source>
</evidence>
<dbReference type="PROSITE" id="PS00666">
    <property type="entry name" value="DHDPS_2"/>
    <property type="match status" value="1"/>
</dbReference>
<dbReference type="PIRSF" id="PIRSF001365">
    <property type="entry name" value="DHDPS"/>
    <property type="match status" value="1"/>
</dbReference>
<dbReference type="CDD" id="cd00408">
    <property type="entry name" value="DHDPS-like"/>
    <property type="match status" value="1"/>
</dbReference>
<dbReference type="Gene3D" id="3.20.20.70">
    <property type="entry name" value="Aldolase class I"/>
    <property type="match status" value="1"/>
</dbReference>
<evidence type="ECO:0000256" key="2">
    <source>
        <dbReference type="ARBA" id="ARBA00023270"/>
    </source>
</evidence>
<dbReference type="PANTHER" id="PTHR42849:SF1">
    <property type="entry name" value="N-ACETYLNEURAMINATE LYASE"/>
    <property type="match status" value="1"/>
</dbReference>
<reference evidence="3" key="1">
    <citation type="submission" date="2018-05" db="EMBL/GenBank/DDBJ databases">
        <authorList>
            <person name="Lanie J.A."/>
            <person name="Ng W.-L."/>
            <person name="Kazmierczak K.M."/>
            <person name="Andrzejewski T.M."/>
            <person name="Davidsen T.M."/>
            <person name="Wayne K.J."/>
            <person name="Tettelin H."/>
            <person name="Glass J.I."/>
            <person name="Rusch D."/>
            <person name="Podicherti R."/>
            <person name="Tsui H.-C.T."/>
            <person name="Winkler M.E."/>
        </authorList>
    </citation>
    <scope>NUCLEOTIDE SEQUENCE</scope>
</reference>
<keyword evidence="2" id="KW-0704">Schiff base</keyword>
<keyword evidence="1" id="KW-0456">Lyase</keyword>
<dbReference type="Pfam" id="PF00701">
    <property type="entry name" value="DHDPS"/>
    <property type="match status" value="1"/>
</dbReference>
<evidence type="ECO:0000256" key="1">
    <source>
        <dbReference type="ARBA" id="ARBA00023239"/>
    </source>
</evidence>
<name>A0A382EQK0_9ZZZZ</name>
<dbReference type="GO" id="GO:0019262">
    <property type="term" value="P:N-acetylneuraminate catabolic process"/>
    <property type="evidence" value="ECO:0007669"/>
    <property type="project" value="TreeGrafter"/>
</dbReference>
<dbReference type="EMBL" id="UINC01045624">
    <property type="protein sequence ID" value="SVB52602.1"/>
    <property type="molecule type" value="Genomic_DNA"/>
</dbReference>
<dbReference type="GO" id="GO:0008747">
    <property type="term" value="F:N-acetylneuraminate lyase activity"/>
    <property type="evidence" value="ECO:0007669"/>
    <property type="project" value="TreeGrafter"/>
</dbReference>
<dbReference type="PRINTS" id="PR00146">
    <property type="entry name" value="DHPICSNTHASE"/>
</dbReference>
<dbReference type="InterPro" id="IPR013785">
    <property type="entry name" value="Aldolase_TIM"/>
</dbReference>
<accession>A0A382EQK0</accession>